<proteinExistence type="predicted"/>
<protein>
    <submittedName>
        <fullName evidence="1">Uncharacterized protein</fullName>
    </submittedName>
</protein>
<dbReference type="EMBL" id="VSSQ01081696">
    <property type="protein sequence ID" value="MPN30547.1"/>
    <property type="molecule type" value="Genomic_DNA"/>
</dbReference>
<sequence>MFAKKKTPEREVRRRDLHVLLFAGRQEFDRRIFAEGMEIHLGYLGECGKLFLGIVAAEVVVTADQERPAAVAGELVAVFGQRSAGNHHEGAPALVRLAVAGFAVDLAENLEIQLEFVVAVRAGAGAFELVGGLVAQRSGIHFPVVVAEGRFDEYFDKVAKGEVGQLVSLAVCLDLQVG</sequence>
<evidence type="ECO:0000313" key="1">
    <source>
        <dbReference type="EMBL" id="MPN30547.1"/>
    </source>
</evidence>
<comment type="caution">
    <text evidence="1">The sequence shown here is derived from an EMBL/GenBank/DDBJ whole genome shotgun (WGS) entry which is preliminary data.</text>
</comment>
<organism evidence="1">
    <name type="scientific">bioreactor metagenome</name>
    <dbReference type="NCBI Taxonomy" id="1076179"/>
    <lineage>
        <taxon>unclassified sequences</taxon>
        <taxon>metagenomes</taxon>
        <taxon>ecological metagenomes</taxon>
    </lineage>
</organism>
<name>A0A645GUX6_9ZZZZ</name>
<reference evidence="1" key="1">
    <citation type="submission" date="2019-08" db="EMBL/GenBank/DDBJ databases">
        <authorList>
            <person name="Kucharzyk K."/>
            <person name="Murdoch R.W."/>
            <person name="Higgins S."/>
            <person name="Loffler F."/>
        </authorList>
    </citation>
    <scope>NUCLEOTIDE SEQUENCE</scope>
</reference>
<accession>A0A645GUX6</accession>
<dbReference type="AlphaFoldDB" id="A0A645GUX6"/>
<gene>
    <name evidence="1" type="ORF">SDC9_178018</name>
</gene>